<proteinExistence type="predicted"/>
<sequence length="202" mass="21568">MSRPAVKPARRADAQHNAEKILEAAVTCLSRNPDASVSDIAHAAGVGRVTLYGHFPSRADLIEAALTRLLGQGDEVLERLDLAGDPREALRVLIESSWLLIAQASAVLEAAQAVLAPGRLHELHAKPEQRVGDLIGRGQAEGVFRRDLPASWLAGVMHHVIKGAATDVADGRLDRTDAPRFISETVLGACRPVDEERGPAGH</sequence>
<gene>
    <name evidence="6" type="ORF">GCM10010406_22470</name>
</gene>
<accession>A0ABN3LKC5</accession>
<evidence type="ECO:0000259" key="5">
    <source>
        <dbReference type="PROSITE" id="PS50977"/>
    </source>
</evidence>
<dbReference type="Pfam" id="PF00440">
    <property type="entry name" value="TetR_N"/>
    <property type="match status" value="1"/>
</dbReference>
<organism evidence="6 7">
    <name type="scientific">Streptomyces thermolineatus</name>
    <dbReference type="NCBI Taxonomy" id="44033"/>
    <lineage>
        <taxon>Bacteria</taxon>
        <taxon>Bacillati</taxon>
        <taxon>Actinomycetota</taxon>
        <taxon>Actinomycetes</taxon>
        <taxon>Kitasatosporales</taxon>
        <taxon>Streptomycetaceae</taxon>
        <taxon>Streptomyces</taxon>
    </lineage>
</organism>
<dbReference type="PANTHER" id="PTHR30055">
    <property type="entry name" value="HTH-TYPE TRANSCRIPTIONAL REGULATOR RUTR"/>
    <property type="match status" value="1"/>
</dbReference>
<evidence type="ECO:0000256" key="4">
    <source>
        <dbReference type="PROSITE-ProRule" id="PRU00335"/>
    </source>
</evidence>
<evidence type="ECO:0000313" key="7">
    <source>
        <dbReference type="Proteomes" id="UP001501358"/>
    </source>
</evidence>
<feature type="DNA-binding region" description="H-T-H motif" evidence="4">
    <location>
        <begin position="36"/>
        <end position="55"/>
    </location>
</feature>
<evidence type="ECO:0000313" key="6">
    <source>
        <dbReference type="EMBL" id="GAA2485780.1"/>
    </source>
</evidence>
<dbReference type="RefSeq" id="WP_344383087.1">
    <property type="nucleotide sequence ID" value="NZ_BAAATA010000010.1"/>
</dbReference>
<dbReference type="InterPro" id="IPR036271">
    <property type="entry name" value="Tet_transcr_reg_TetR-rel_C_sf"/>
</dbReference>
<dbReference type="Gene3D" id="1.10.357.10">
    <property type="entry name" value="Tetracycline Repressor, domain 2"/>
    <property type="match status" value="1"/>
</dbReference>
<feature type="domain" description="HTH tetR-type" evidence="5">
    <location>
        <begin position="15"/>
        <end position="73"/>
    </location>
</feature>
<dbReference type="InterPro" id="IPR009057">
    <property type="entry name" value="Homeodomain-like_sf"/>
</dbReference>
<keyword evidence="1" id="KW-0805">Transcription regulation</keyword>
<evidence type="ECO:0000256" key="1">
    <source>
        <dbReference type="ARBA" id="ARBA00023015"/>
    </source>
</evidence>
<reference evidence="6 7" key="1">
    <citation type="journal article" date="2019" name="Int. J. Syst. Evol. Microbiol.">
        <title>The Global Catalogue of Microorganisms (GCM) 10K type strain sequencing project: providing services to taxonomists for standard genome sequencing and annotation.</title>
        <authorList>
            <consortium name="The Broad Institute Genomics Platform"/>
            <consortium name="The Broad Institute Genome Sequencing Center for Infectious Disease"/>
            <person name="Wu L."/>
            <person name="Ma J."/>
        </authorList>
    </citation>
    <scope>NUCLEOTIDE SEQUENCE [LARGE SCALE GENOMIC DNA]</scope>
    <source>
        <strain evidence="6 7">JCM 6307</strain>
    </source>
</reference>
<dbReference type="EMBL" id="BAAATA010000010">
    <property type="protein sequence ID" value="GAA2485780.1"/>
    <property type="molecule type" value="Genomic_DNA"/>
</dbReference>
<keyword evidence="2 4" id="KW-0238">DNA-binding</keyword>
<comment type="caution">
    <text evidence="6">The sequence shown here is derived from an EMBL/GenBank/DDBJ whole genome shotgun (WGS) entry which is preliminary data.</text>
</comment>
<dbReference type="PANTHER" id="PTHR30055:SF234">
    <property type="entry name" value="HTH-TYPE TRANSCRIPTIONAL REGULATOR BETI"/>
    <property type="match status" value="1"/>
</dbReference>
<keyword evidence="3" id="KW-0804">Transcription</keyword>
<dbReference type="InterPro" id="IPR050109">
    <property type="entry name" value="HTH-type_TetR-like_transc_reg"/>
</dbReference>
<evidence type="ECO:0000256" key="3">
    <source>
        <dbReference type="ARBA" id="ARBA00023163"/>
    </source>
</evidence>
<evidence type="ECO:0000256" key="2">
    <source>
        <dbReference type="ARBA" id="ARBA00023125"/>
    </source>
</evidence>
<name>A0ABN3LKC5_9ACTN</name>
<dbReference type="PROSITE" id="PS50977">
    <property type="entry name" value="HTH_TETR_2"/>
    <property type="match status" value="1"/>
</dbReference>
<dbReference type="Proteomes" id="UP001501358">
    <property type="component" value="Unassembled WGS sequence"/>
</dbReference>
<keyword evidence="7" id="KW-1185">Reference proteome</keyword>
<dbReference type="InterPro" id="IPR001647">
    <property type="entry name" value="HTH_TetR"/>
</dbReference>
<dbReference type="SUPFAM" id="SSF46689">
    <property type="entry name" value="Homeodomain-like"/>
    <property type="match status" value="1"/>
</dbReference>
<dbReference type="SUPFAM" id="SSF48498">
    <property type="entry name" value="Tetracyclin repressor-like, C-terminal domain"/>
    <property type="match status" value="1"/>
</dbReference>
<protein>
    <submittedName>
        <fullName evidence="6">TetR/AcrR family transcriptional regulator</fullName>
    </submittedName>
</protein>